<dbReference type="Gene3D" id="3.40.960.10">
    <property type="entry name" value="VSR Endonuclease"/>
    <property type="match status" value="1"/>
</dbReference>
<evidence type="ECO:0000259" key="1">
    <source>
        <dbReference type="Pfam" id="PF04480"/>
    </source>
</evidence>
<comment type="caution">
    <text evidence="2">The sequence shown here is derived from an EMBL/GenBank/DDBJ whole genome shotgun (WGS) entry which is preliminary data.</text>
</comment>
<protein>
    <submittedName>
        <fullName evidence="2">Protein of uncharacterized function (DUF559)</fullName>
    </submittedName>
</protein>
<organism evidence="2 3">
    <name type="scientific">Streptococcus agalactiae</name>
    <dbReference type="NCBI Taxonomy" id="1311"/>
    <lineage>
        <taxon>Bacteria</taxon>
        <taxon>Bacillati</taxon>
        <taxon>Bacillota</taxon>
        <taxon>Bacilli</taxon>
        <taxon>Lactobacillales</taxon>
        <taxon>Streptococcaceae</taxon>
        <taxon>Streptococcus</taxon>
    </lineage>
</organism>
<evidence type="ECO:0000313" key="2">
    <source>
        <dbReference type="EMBL" id="SUN13144.1"/>
    </source>
</evidence>
<dbReference type="RefSeq" id="WP_154700378.1">
    <property type="nucleotide sequence ID" value="NZ_UHEQ01000004.1"/>
</dbReference>
<proteinExistence type="predicted"/>
<sequence>MNEVTLSDNLKIPDFRIRRFENTKHEIMFAQMFPHLKQQVAFGTGKGGYKKWMTKKYTVDFFDENNKVAYEIDGKSHETKLGWINDRLKDHFMKEKGILVIHYTNEQVEDAYNEWSKFSMEAFNEFFNNTV</sequence>
<evidence type="ECO:0000313" key="3">
    <source>
        <dbReference type="Proteomes" id="UP000254076"/>
    </source>
</evidence>
<accession>A0A8B4R8Y2</accession>
<gene>
    <name evidence="2" type="ORF">NCTC8185_00295</name>
</gene>
<reference evidence="2 3" key="1">
    <citation type="submission" date="2018-06" db="EMBL/GenBank/DDBJ databases">
        <authorList>
            <consortium name="Pathogen Informatics"/>
            <person name="Doyle S."/>
        </authorList>
    </citation>
    <scope>NUCLEOTIDE SEQUENCE [LARGE SCALE GENOMIC DNA]</scope>
    <source>
        <strain evidence="2 3">NCTC8185</strain>
    </source>
</reference>
<dbReference type="Proteomes" id="UP000254076">
    <property type="component" value="Unassembled WGS sequence"/>
</dbReference>
<dbReference type="EMBL" id="UHEQ01000004">
    <property type="protein sequence ID" value="SUN13144.1"/>
    <property type="molecule type" value="Genomic_DNA"/>
</dbReference>
<name>A0A8B4R8Y2_STRAG</name>
<feature type="domain" description="DUF559" evidence="1">
    <location>
        <begin position="50"/>
        <end position="112"/>
    </location>
</feature>
<dbReference type="AlphaFoldDB" id="A0A8B4R8Y2"/>
<dbReference type="Pfam" id="PF04480">
    <property type="entry name" value="DUF559"/>
    <property type="match status" value="1"/>
</dbReference>
<dbReference type="InterPro" id="IPR007569">
    <property type="entry name" value="DUF559"/>
</dbReference>